<organism evidence="1">
    <name type="scientific">Rhizophagus irregularis (strain DAOM 181602 / DAOM 197198 / MUCL 43194)</name>
    <name type="common">Arbuscular mycorrhizal fungus</name>
    <name type="synonym">Glomus intraradices</name>
    <dbReference type="NCBI Taxonomy" id="747089"/>
    <lineage>
        <taxon>Eukaryota</taxon>
        <taxon>Fungi</taxon>
        <taxon>Fungi incertae sedis</taxon>
        <taxon>Mucoromycota</taxon>
        <taxon>Glomeromycotina</taxon>
        <taxon>Glomeromycetes</taxon>
        <taxon>Glomerales</taxon>
        <taxon>Glomeraceae</taxon>
        <taxon>Rhizophagus</taxon>
    </lineage>
</organism>
<evidence type="ECO:0000313" key="1">
    <source>
        <dbReference type="EMBL" id="ESA15042.1"/>
    </source>
</evidence>
<name>U9U5V0_RHIID</name>
<dbReference type="HOGENOM" id="CLU_2623220_0_0_1"/>
<gene>
    <name evidence="1" type="ORF">GLOINDRAFT_24312</name>
</gene>
<proteinExistence type="predicted"/>
<reference evidence="1" key="1">
    <citation type="submission" date="2013-07" db="EMBL/GenBank/DDBJ databases">
        <title>The genome of an arbuscular mycorrhizal fungus provides insights into the evolution of the oldest plant symbiosis.</title>
        <authorList>
            <consortium name="DOE Joint Genome Institute"/>
            <person name="Tisserant E."/>
            <person name="Malbreil M."/>
            <person name="Kuo A."/>
            <person name="Kohler A."/>
            <person name="Symeonidi A."/>
            <person name="Balestrini R."/>
            <person name="Charron P."/>
            <person name="Duensing N."/>
            <person name="Frei-dit-Frey N."/>
            <person name="Gianinazzi-Pearson V."/>
            <person name="Gilbert B."/>
            <person name="Handa Y."/>
            <person name="Hijri M."/>
            <person name="Kaul R."/>
            <person name="Kawaguchi M."/>
            <person name="Krajinski F."/>
            <person name="Lammers P."/>
            <person name="Lapierre D."/>
            <person name="Masclaux F.G."/>
            <person name="Murat C."/>
            <person name="Morin E."/>
            <person name="Ndikumana S."/>
            <person name="Pagni M."/>
            <person name="Petitpierre D."/>
            <person name="Requena N."/>
            <person name="Rosikiewicz P."/>
            <person name="Riley R."/>
            <person name="Saito K."/>
            <person name="San Clemente H."/>
            <person name="Shapiro H."/>
            <person name="van Tuinen D."/>
            <person name="Becard G."/>
            <person name="Bonfante P."/>
            <person name="Paszkowski U."/>
            <person name="Shachar-Hill Y."/>
            <person name="Young J.P."/>
            <person name="Sanders I.R."/>
            <person name="Henrissat B."/>
            <person name="Rensing S.A."/>
            <person name="Grigoriev I.V."/>
            <person name="Corradi N."/>
            <person name="Roux C."/>
            <person name="Martin F."/>
        </authorList>
    </citation>
    <scope>NUCLEOTIDE SEQUENCE</scope>
    <source>
        <strain evidence="1">DAOM 197198</strain>
    </source>
</reference>
<dbReference type="EMBL" id="KI282343">
    <property type="protein sequence ID" value="ESA15042.1"/>
    <property type="molecule type" value="Genomic_DNA"/>
</dbReference>
<sequence length="78" mass="9080">MYGKFGMQQQGKSIRFRTTGRYQIDYQENKDNTLSDDANAFEVDILGCRINSSSSRSISFGFTIFTILSHNYHHHQLR</sequence>
<protein>
    <submittedName>
        <fullName evidence="1">Uncharacterized protein</fullName>
    </submittedName>
</protein>
<dbReference type="AlphaFoldDB" id="U9U5V0"/>
<accession>U9U5V0</accession>